<evidence type="ECO:0000256" key="5">
    <source>
        <dbReference type="ARBA" id="ARBA00023212"/>
    </source>
</evidence>
<comment type="caution">
    <text evidence="11">The sequence shown here is derived from an EMBL/GenBank/DDBJ whole genome shotgun (WGS) entry which is preliminary data.</text>
</comment>
<reference evidence="11 12" key="1">
    <citation type="submission" date="2019-09" db="EMBL/GenBank/DDBJ databases">
        <title>Draft genome of the ectomycorrhizal ascomycete Sphaerosporella brunnea.</title>
        <authorList>
            <consortium name="DOE Joint Genome Institute"/>
            <person name="Benucci G.M."/>
            <person name="Marozzi G."/>
            <person name="Antonielli L."/>
            <person name="Sanchez S."/>
            <person name="Marco P."/>
            <person name="Wang X."/>
            <person name="Falini L.B."/>
            <person name="Barry K."/>
            <person name="Haridas S."/>
            <person name="Lipzen A."/>
            <person name="Labutti K."/>
            <person name="Grigoriev I.V."/>
            <person name="Murat C."/>
            <person name="Martin F."/>
            <person name="Albertini E."/>
            <person name="Donnini D."/>
            <person name="Bonito G."/>
        </authorList>
    </citation>
    <scope>NUCLEOTIDE SEQUENCE [LARGE SCALE GENOMIC DNA]</scope>
    <source>
        <strain evidence="11 12">Sb_GMNB300</strain>
    </source>
</reference>
<evidence type="ECO:0000313" key="11">
    <source>
        <dbReference type="EMBL" id="KAA8914273.1"/>
    </source>
</evidence>
<dbReference type="Gene3D" id="1.20.1270.60">
    <property type="entry name" value="Arfaptin homology (AH) domain/BAR domain"/>
    <property type="match status" value="1"/>
</dbReference>
<dbReference type="InterPro" id="IPR031160">
    <property type="entry name" value="F_BAR_dom"/>
</dbReference>
<evidence type="ECO:0000259" key="9">
    <source>
        <dbReference type="PROSITE" id="PS50002"/>
    </source>
</evidence>
<accession>A0A5J5FAL0</accession>
<feature type="compositionally biased region" description="Polar residues" evidence="8">
    <location>
        <begin position="413"/>
        <end position="429"/>
    </location>
</feature>
<dbReference type="PANTHER" id="PTHR23065:SF7">
    <property type="entry name" value="NOSTRIN, ISOFORM H"/>
    <property type="match status" value="1"/>
</dbReference>
<evidence type="ECO:0000256" key="4">
    <source>
        <dbReference type="ARBA" id="ARBA00022553"/>
    </source>
</evidence>
<dbReference type="GO" id="GO:0005543">
    <property type="term" value="F:phospholipid binding"/>
    <property type="evidence" value="ECO:0007669"/>
    <property type="project" value="TreeGrafter"/>
</dbReference>
<dbReference type="GO" id="GO:0009898">
    <property type="term" value="C:cytoplasmic side of plasma membrane"/>
    <property type="evidence" value="ECO:0007669"/>
    <property type="project" value="TreeGrafter"/>
</dbReference>
<proteinExistence type="predicted"/>
<dbReference type="SUPFAM" id="SSF103657">
    <property type="entry name" value="BAR/IMD domain-like"/>
    <property type="match status" value="1"/>
</dbReference>
<dbReference type="InterPro" id="IPR036028">
    <property type="entry name" value="SH3-like_dom_sf"/>
</dbReference>
<evidence type="ECO:0000313" key="12">
    <source>
        <dbReference type="Proteomes" id="UP000326924"/>
    </source>
</evidence>
<dbReference type="SMART" id="SM00326">
    <property type="entry name" value="SH3"/>
    <property type="match status" value="1"/>
</dbReference>
<evidence type="ECO:0000256" key="2">
    <source>
        <dbReference type="ARBA" id="ARBA00022443"/>
    </source>
</evidence>
<feature type="compositionally biased region" description="Low complexity" evidence="8">
    <location>
        <begin position="320"/>
        <end position="336"/>
    </location>
</feature>
<dbReference type="PROSITE" id="PS51741">
    <property type="entry name" value="F_BAR"/>
    <property type="match status" value="1"/>
</dbReference>
<feature type="compositionally biased region" description="Basic and acidic residues" evidence="8">
    <location>
        <begin position="347"/>
        <end position="364"/>
    </location>
</feature>
<feature type="domain" description="F-BAR" evidence="10">
    <location>
        <begin position="11"/>
        <end position="264"/>
    </location>
</feature>
<evidence type="ECO:0000256" key="3">
    <source>
        <dbReference type="ARBA" id="ARBA00022490"/>
    </source>
</evidence>
<dbReference type="InterPro" id="IPR027267">
    <property type="entry name" value="AH/BAR_dom_sf"/>
</dbReference>
<dbReference type="OrthoDB" id="27823at2759"/>
<feature type="region of interest" description="Disordered" evidence="8">
    <location>
        <begin position="311"/>
        <end position="498"/>
    </location>
</feature>
<evidence type="ECO:0000256" key="8">
    <source>
        <dbReference type="SAM" id="MobiDB-lite"/>
    </source>
</evidence>
<feature type="domain" description="SH3" evidence="9">
    <location>
        <begin position="924"/>
        <end position="984"/>
    </location>
</feature>
<dbReference type="FunFam" id="1.20.1270.60:FF:000045">
    <property type="entry name" value="Cell division control protein"/>
    <property type="match status" value="1"/>
</dbReference>
<feature type="compositionally biased region" description="Basic and acidic residues" evidence="8">
    <location>
        <begin position="535"/>
        <end position="547"/>
    </location>
</feature>
<dbReference type="PRINTS" id="PR00452">
    <property type="entry name" value="SH3DOMAIN"/>
</dbReference>
<keyword evidence="3" id="KW-0963">Cytoplasm</keyword>
<evidence type="ECO:0000256" key="1">
    <source>
        <dbReference type="ARBA" id="ARBA00004245"/>
    </source>
</evidence>
<keyword evidence="5" id="KW-0206">Cytoskeleton</keyword>
<dbReference type="SMART" id="SM00055">
    <property type="entry name" value="FCH"/>
    <property type="match status" value="1"/>
</dbReference>
<comment type="subcellular location">
    <subcellularLocation>
        <location evidence="1">Cytoplasm</location>
        <location evidence="1">Cytoskeleton</location>
    </subcellularLocation>
</comment>
<organism evidence="11 12">
    <name type="scientific">Sphaerosporella brunnea</name>
    <dbReference type="NCBI Taxonomy" id="1250544"/>
    <lineage>
        <taxon>Eukaryota</taxon>
        <taxon>Fungi</taxon>
        <taxon>Dikarya</taxon>
        <taxon>Ascomycota</taxon>
        <taxon>Pezizomycotina</taxon>
        <taxon>Pezizomycetes</taxon>
        <taxon>Pezizales</taxon>
        <taxon>Pyronemataceae</taxon>
        <taxon>Sphaerosporella</taxon>
    </lineage>
</organism>
<evidence type="ECO:0000259" key="10">
    <source>
        <dbReference type="PROSITE" id="PS51741"/>
    </source>
</evidence>
<dbReference type="InterPro" id="IPR001452">
    <property type="entry name" value="SH3_domain"/>
</dbReference>
<feature type="compositionally biased region" description="Polar residues" evidence="8">
    <location>
        <begin position="381"/>
        <end position="393"/>
    </location>
</feature>
<dbReference type="Proteomes" id="UP000326924">
    <property type="component" value="Unassembled WGS sequence"/>
</dbReference>
<gene>
    <name evidence="11" type="ORF">FN846DRAFT_671790</name>
</gene>
<dbReference type="GO" id="GO:0030036">
    <property type="term" value="P:actin cytoskeleton organization"/>
    <property type="evidence" value="ECO:0007669"/>
    <property type="project" value="UniProtKB-ARBA"/>
</dbReference>
<keyword evidence="7" id="KW-0175">Coiled coil</keyword>
<dbReference type="Pfam" id="PF14604">
    <property type="entry name" value="SH3_9"/>
    <property type="match status" value="1"/>
</dbReference>
<feature type="compositionally biased region" description="Low complexity" evidence="8">
    <location>
        <begin position="430"/>
        <end position="450"/>
    </location>
</feature>
<dbReference type="EMBL" id="VXIS01000007">
    <property type="protein sequence ID" value="KAA8914273.1"/>
    <property type="molecule type" value="Genomic_DNA"/>
</dbReference>
<evidence type="ECO:0000256" key="6">
    <source>
        <dbReference type="PROSITE-ProRule" id="PRU00192"/>
    </source>
</evidence>
<feature type="compositionally biased region" description="Polar residues" evidence="8">
    <location>
        <begin position="583"/>
        <end position="597"/>
    </location>
</feature>
<name>A0A5J5FAL0_9PEZI</name>
<sequence length="984" mass="108182">MVARSEPSVTLSFANNFWGKEDAGVGPMLQRMHDAKTTCDELKGFYAARATIEDEFARKLLALSKKPLGSAEGGSLKSSMDVIRLEVESMAKAHQNIANQMKTELEEPLAAFSGAMRERRRIIQGGCEKILKLKMQQTQQVNKTKDAYERDCLKIKGYLAQGHMVMGQEERKNKARLEKAQVALTTSNAEYENAIKALEKTTDRWNRQWKEACDGFQDLEEERIDFLKQSCWTFANISSTVCVSDDASCEKIRLSLEDIEVEKDITSFIVDKGTGQEIPDAPKYINFVRGDYSDDGASEAAEENYKLAQFPRAGNPAYRSASPNPSTCSSQSSKPSADPAPEQPSSGRDRGRREKDRDRRDISNRDPTGGAASTRSKRHQSTPPTKHQRTASVPHNEYPLDGMTMYCRPGNMLSDSSLSSPVQTPGSNGSEYSNPTSESTTTSTSSSEVSQAAQAIVPTPAEEEKQMKRRSGFFSGAPFRRKSKSEKDHRQRQIVLQQQQQQQQMLEQQQRLQQRRQQQQQQQMQQQQQQQLELQEQRRLEAQRQREPSATTPGSLNNRKTWSPSTAPNNIANSPTAAGFGSTGRQRQSQFTASNDRYASPEPIEPNASLALNVGGNVFDVSTPQDAQPKLAQKPQEEEDLDPVAQALAELKGVTKNSVGRNSADRYFGLATPAPSATPAPNSAVAAAQRGTPPPGYIPKPTSALGVPPPAFDSAQMQQTTQRYVNQRNNLLEGPPQMPAVASEMQGRPRSRTMGYDRPQSQHSSRDMVVAGDGSGSPARSVSPRPQLYGDEAYRNNSPKPQNPYSRATSPNPYTQSRPGTANSSKPSPYAAYNQGSPGPGQEVALSKYRTASPALSNHSRGESYNFRSRSRAGSTRDGYGSGSNRNSYYGDQGAVQMYQGGAEVARPRSKSTVGNNVSRDGRPIINYARAMYQYTAAIPTEMSFTKGDILAILAHQEDGWWDAELVGVTGCSGLVPSNYLQLC</sequence>
<feature type="region of interest" description="Disordered" evidence="8">
    <location>
        <begin position="730"/>
        <end position="892"/>
    </location>
</feature>
<feature type="region of interest" description="Disordered" evidence="8">
    <location>
        <begin position="534"/>
        <end position="638"/>
    </location>
</feature>
<dbReference type="InterPro" id="IPR001060">
    <property type="entry name" value="FCH_dom"/>
</dbReference>
<dbReference type="GO" id="GO:0120104">
    <property type="term" value="C:mitotic actomyosin contractile ring, proximal layer"/>
    <property type="evidence" value="ECO:0007669"/>
    <property type="project" value="TreeGrafter"/>
</dbReference>
<keyword evidence="12" id="KW-1185">Reference proteome</keyword>
<evidence type="ECO:0008006" key="13">
    <source>
        <dbReference type="Google" id="ProtNLM"/>
    </source>
</evidence>
<dbReference type="AlphaFoldDB" id="A0A5J5FAL0"/>
<dbReference type="CDD" id="cd07651">
    <property type="entry name" value="F-BAR_PombeCdc15_like"/>
    <property type="match status" value="1"/>
</dbReference>
<keyword evidence="2 6" id="KW-0728">SH3 domain</keyword>
<keyword evidence="4" id="KW-0597">Phosphoprotein</keyword>
<dbReference type="Pfam" id="PF00611">
    <property type="entry name" value="FCH"/>
    <property type="match status" value="1"/>
</dbReference>
<dbReference type="PANTHER" id="PTHR23065">
    <property type="entry name" value="PROLINE-SERINE-THREONINE PHOSPHATASE INTERACTING PROTEIN 1"/>
    <property type="match status" value="1"/>
</dbReference>
<dbReference type="SUPFAM" id="SSF50044">
    <property type="entry name" value="SH3-domain"/>
    <property type="match status" value="1"/>
</dbReference>
<feature type="compositionally biased region" description="Polar residues" evidence="8">
    <location>
        <begin position="795"/>
        <end position="827"/>
    </location>
</feature>
<dbReference type="CDD" id="cd00174">
    <property type="entry name" value="SH3"/>
    <property type="match status" value="1"/>
</dbReference>
<evidence type="ECO:0000256" key="7">
    <source>
        <dbReference type="PROSITE-ProRule" id="PRU01077"/>
    </source>
</evidence>
<dbReference type="PROSITE" id="PS50002">
    <property type="entry name" value="SH3"/>
    <property type="match status" value="1"/>
</dbReference>
<feature type="compositionally biased region" description="Polar residues" evidence="8">
    <location>
        <begin position="548"/>
        <end position="576"/>
    </location>
</feature>
<protein>
    <recommendedName>
        <fullName evidence="13">F-BAR domain-containing protein</fullName>
    </recommendedName>
</protein>
<dbReference type="Gene3D" id="2.30.30.40">
    <property type="entry name" value="SH3 Domains"/>
    <property type="match status" value="1"/>
</dbReference>
<dbReference type="InParanoid" id="A0A5J5FAL0"/>